<dbReference type="GO" id="GO:0003677">
    <property type="term" value="F:DNA binding"/>
    <property type="evidence" value="ECO:0007669"/>
    <property type="project" value="UniProtKB-KW"/>
</dbReference>
<dbReference type="AlphaFoldDB" id="A0A5E4N623"/>
<organism evidence="6 7">
    <name type="scientific">Cinara cedri</name>
    <dbReference type="NCBI Taxonomy" id="506608"/>
    <lineage>
        <taxon>Eukaryota</taxon>
        <taxon>Metazoa</taxon>
        <taxon>Ecdysozoa</taxon>
        <taxon>Arthropoda</taxon>
        <taxon>Hexapoda</taxon>
        <taxon>Insecta</taxon>
        <taxon>Pterygota</taxon>
        <taxon>Neoptera</taxon>
        <taxon>Paraneoptera</taxon>
        <taxon>Hemiptera</taxon>
        <taxon>Sternorrhyncha</taxon>
        <taxon>Aphidomorpha</taxon>
        <taxon>Aphidoidea</taxon>
        <taxon>Aphididae</taxon>
        <taxon>Lachninae</taxon>
        <taxon>Cinara</taxon>
    </lineage>
</organism>
<dbReference type="InterPro" id="IPR009057">
    <property type="entry name" value="Homeodomain-like_sf"/>
</dbReference>
<dbReference type="PROSITE" id="PS51253">
    <property type="entry name" value="HTH_CENPB"/>
    <property type="match status" value="1"/>
</dbReference>
<feature type="domain" description="C2H2-type" evidence="4">
    <location>
        <begin position="2"/>
        <end position="25"/>
    </location>
</feature>
<dbReference type="Pfam" id="PF03221">
    <property type="entry name" value="HTH_Tnp_Tc5"/>
    <property type="match status" value="1"/>
</dbReference>
<evidence type="ECO:0000259" key="5">
    <source>
        <dbReference type="PROSITE" id="PS51253"/>
    </source>
</evidence>
<keyword evidence="3" id="KW-0862">Zinc</keyword>
<dbReference type="Gene3D" id="3.30.160.60">
    <property type="entry name" value="Classic Zinc Finger"/>
    <property type="match status" value="1"/>
</dbReference>
<comment type="subcellular location">
    <subcellularLocation>
        <location evidence="1">Nucleus</location>
    </subcellularLocation>
</comment>
<keyword evidence="3" id="KW-0863">Zinc-finger</keyword>
<dbReference type="InterPro" id="IPR013087">
    <property type="entry name" value="Znf_C2H2_type"/>
</dbReference>
<evidence type="ECO:0000313" key="7">
    <source>
        <dbReference type="Proteomes" id="UP000325440"/>
    </source>
</evidence>
<dbReference type="SMART" id="SM00355">
    <property type="entry name" value="ZnF_C2H2"/>
    <property type="match status" value="2"/>
</dbReference>
<sequence>MYTCDICKKNIIFKRNIVRHFKNVHNLTVGSITSSRDGNFKCPMCENQFAGRSSLRRHEKSKHKMIITAPLKNIKHSKCVTFEPSKLDDYPLFKTLIPEDYVYKINHIEMLENNYFRAKFEIADCTEDMFLIWLSKLEKKSKVTYRVKSFTRSTSTKIVFNKVYRCIHNTFPGKYHNPHPKHTGCPATLTIRIKKCSEALPIKNTMADNNMMLIPLKAIVTLYHYHNHEFVDIQKIKSTKKTPQNINKTECNGTSIQTKQQTNLNKEYFNKSNRINSMAYSSQLSVRNVEYNESTSEFIDANIILYQTDGNEVILNDQTQKTIIDNDNFELSEEFDNYIIVEHVNIENSLHNDDNNFIPTTSNIDARNDFTVSRVDFGYAGALRDPIRSNIKIAHENAEKARLYNFHVSGPLLQEKARKVANEISLENFKVSNGWLQKFRERRNISFKNICDYEPKNIFNCDETVLFFRALSDKTLCLKNETCSGGKIAKDRLTVLLCVNMVGEFETQLIIGKSLKPRCFKSVNVSALDAIFWIKSALKNIEPETVKNCFKKSGFFSSDTADCVMEHDNDANLHIFSELVPSIVEIEDYISIDNNILTEDNTLIILDIVNCNLDNFSEKETKQPEEEEEEYELIYNPTFEEVWKIINNLKTCFNNKDDEIALSMVANSQIHCEEQKKSAYARTRYSSGFRQFHKTAEEVVGTLQSVLKFVVVDAGRKGEPTYHDPSE</sequence>
<keyword evidence="6" id="KW-0371">Homeobox</keyword>
<dbReference type="PANTHER" id="PTHR19303:SF73">
    <property type="entry name" value="PROTEIN PDC2"/>
    <property type="match status" value="1"/>
</dbReference>
<keyword evidence="2 6" id="KW-0238">DNA-binding</keyword>
<dbReference type="Gene3D" id="1.10.10.60">
    <property type="entry name" value="Homeodomain-like"/>
    <property type="match status" value="1"/>
</dbReference>
<evidence type="ECO:0000256" key="3">
    <source>
        <dbReference type="PROSITE-ProRule" id="PRU00042"/>
    </source>
</evidence>
<dbReference type="GO" id="GO:0005634">
    <property type="term" value="C:nucleus"/>
    <property type="evidence" value="ECO:0007669"/>
    <property type="project" value="UniProtKB-SubCell"/>
</dbReference>
<dbReference type="GO" id="GO:0008270">
    <property type="term" value="F:zinc ion binding"/>
    <property type="evidence" value="ECO:0007669"/>
    <property type="project" value="UniProtKB-KW"/>
</dbReference>
<keyword evidence="3" id="KW-0479">Metal-binding</keyword>
<name>A0A5E4N623_9HEMI</name>
<evidence type="ECO:0000256" key="1">
    <source>
        <dbReference type="ARBA" id="ARBA00004123"/>
    </source>
</evidence>
<dbReference type="InterPro" id="IPR036236">
    <property type="entry name" value="Znf_C2H2_sf"/>
</dbReference>
<dbReference type="SUPFAM" id="SSF46689">
    <property type="entry name" value="Homeodomain-like"/>
    <property type="match status" value="1"/>
</dbReference>
<dbReference type="SUPFAM" id="SSF57667">
    <property type="entry name" value="beta-beta-alpha zinc fingers"/>
    <property type="match status" value="1"/>
</dbReference>
<feature type="domain" description="HTH CENPB-type" evidence="5">
    <location>
        <begin position="383"/>
        <end position="449"/>
    </location>
</feature>
<dbReference type="InterPro" id="IPR050863">
    <property type="entry name" value="CenT-Element_Derived"/>
</dbReference>
<dbReference type="PROSITE" id="PS00028">
    <property type="entry name" value="ZINC_FINGER_C2H2_1"/>
    <property type="match status" value="1"/>
</dbReference>
<dbReference type="SMART" id="SM00674">
    <property type="entry name" value="CENPB"/>
    <property type="match status" value="1"/>
</dbReference>
<evidence type="ECO:0000256" key="2">
    <source>
        <dbReference type="ARBA" id="ARBA00023125"/>
    </source>
</evidence>
<dbReference type="PROSITE" id="PS50157">
    <property type="entry name" value="ZINC_FINGER_C2H2_2"/>
    <property type="match status" value="2"/>
</dbReference>
<evidence type="ECO:0000313" key="6">
    <source>
        <dbReference type="EMBL" id="VVC40097.1"/>
    </source>
</evidence>
<dbReference type="PANTHER" id="PTHR19303">
    <property type="entry name" value="TRANSPOSON"/>
    <property type="match status" value="1"/>
</dbReference>
<proteinExistence type="predicted"/>
<evidence type="ECO:0000259" key="4">
    <source>
        <dbReference type="PROSITE" id="PS50157"/>
    </source>
</evidence>
<protein>
    <submittedName>
        <fullName evidence="6">Zinc finger C2H2-type,Homeobox domain-like,HTH CenpB-type DNA-binding domain</fullName>
    </submittedName>
</protein>
<dbReference type="OrthoDB" id="10066279at2759"/>
<reference evidence="6 7" key="1">
    <citation type="submission" date="2019-08" db="EMBL/GenBank/DDBJ databases">
        <authorList>
            <person name="Alioto T."/>
            <person name="Alioto T."/>
            <person name="Gomez Garrido J."/>
        </authorList>
    </citation>
    <scope>NUCLEOTIDE SEQUENCE [LARGE SCALE GENOMIC DNA]</scope>
</reference>
<dbReference type="Proteomes" id="UP000325440">
    <property type="component" value="Unassembled WGS sequence"/>
</dbReference>
<accession>A0A5E4N623</accession>
<gene>
    <name evidence="6" type="ORF">CINCED_3A005213</name>
</gene>
<keyword evidence="7" id="KW-1185">Reference proteome</keyword>
<dbReference type="EMBL" id="CABPRJ010001900">
    <property type="protein sequence ID" value="VVC40097.1"/>
    <property type="molecule type" value="Genomic_DNA"/>
</dbReference>
<feature type="domain" description="C2H2-type" evidence="4">
    <location>
        <begin position="40"/>
        <end position="63"/>
    </location>
</feature>
<dbReference type="InterPro" id="IPR006600">
    <property type="entry name" value="HTH_CenpB_DNA-bd_dom"/>
</dbReference>